<dbReference type="InterPro" id="IPR045862">
    <property type="entry name" value="Trf4-like"/>
</dbReference>
<dbReference type="PANTHER" id="PTHR23092:SF15">
    <property type="entry name" value="INACTIVE NON-CANONICAL POLY(A) RNA POLYMERASE PROTEIN TRF4-2-RELATED"/>
    <property type="match status" value="1"/>
</dbReference>
<feature type="domain" description="Poly(A) RNA polymerase mitochondrial-like central palm" evidence="8">
    <location>
        <begin position="117"/>
        <end position="246"/>
    </location>
</feature>
<dbReference type="InterPro" id="IPR043519">
    <property type="entry name" value="NT_sf"/>
</dbReference>
<accession>A0A8H7ZW06</accession>
<evidence type="ECO:0000256" key="4">
    <source>
        <dbReference type="ARBA" id="ARBA00022679"/>
    </source>
</evidence>
<evidence type="ECO:0000256" key="1">
    <source>
        <dbReference type="ARBA" id="ARBA00001936"/>
    </source>
</evidence>
<keyword evidence="10" id="KW-1185">Reference proteome</keyword>
<keyword evidence="5" id="KW-0479">Metal-binding</keyword>
<dbReference type="Proteomes" id="UP000673691">
    <property type="component" value="Unassembled WGS sequence"/>
</dbReference>
<dbReference type="SUPFAM" id="SSF81631">
    <property type="entry name" value="PAP/OAS1 substrate-binding domain"/>
    <property type="match status" value="1"/>
</dbReference>
<organism evidence="9 10">
    <name type="scientific">Olpidium bornovanus</name>
    <dbReference type="NCBI Taxonomy" id="278681"/>
    <lineage>
        <taxon>Eukaryota</taxon>
        <taxon>Fungi</taxon>
        <taxon>Fungi incertae sedis</taxon>
        <taxon>Olpidiomycota</taxon>
        <taxon>Olpidiomycotina</taxon>
        <taxon>Olpidiomycetes</taxon>
        <taxon>Olpidiales</taxon>
        <taxon>Olpidiaceae</taxon>
        <taxon>Olpidium</taxon>
    </lineage>
</organism>
<comment type="similarity">
    <text evidence="2">Belongs to the DNA polymerase type-B-like family.</text>
</comment>
<evidence type="ECO:0000313" key="10">
    <source>
        <dbReference type="Proteomes" id="UP000673691"/>
    </source>
</evidence>
<dbReference type="GO" id="GO:1990817">
    <property type="term" value="F:poly(A) RNA polymerase activity"/>
    <property type="evidence" value="ECO:0007669"/>
    <property type="project" value="UniProtKB-EC"/>
</dbReference>
<feature type="compositionally biased region" description="Basic residues" evidence="7">
    <location>
        <begin position="62"/>
        <end position="71"/>
    </location>
</feature>
<dbReference type="Pfam" id="PF22600">
    <property type="entry name" value="MTPAP-like_central"/>
    <property type="match status" value="1"/>
</dbReference>
<keyword evidence="6" id="KW-0460">Magnesium</keyword>
<evidence type="ECO:0000256" key="2">
    <source>
        <dbReference type="ARBA" id="ARBA00008593"/>
    </source>
</evidence>
<protein>
    <recommendedName>
        <fullName evidence="3">polynucleotide adenylyltransferase</fullName>
        <ecNumber evidence="3">2.7.7.19</ecNumber>
    </recommendedName>
</protein>
<evidence type="ECO:0000256" key="5">
    <source>
        <dbReference type="ARBA" id="ARBA00022723"/>
    </source>
</evidence>
<comment type="caution">
    <text evidence="9">The sequence shown here is derived from an EMBL/GenBank/DDBJ whole genome shotgun (WGS) entry which is preliminary data.</text>
</comment>
<evidence type="ECO:0000256" key="6">
    <source>
        <dbReference type="ARBA" id="ARBA00022842"/>
    </source>
</evidence>
<gene>
    <name evidence="9" type="ORF">BJ554DRAFT_7980</name>
</gene>
<dbReference type="GO" id="GO:0005730">
    <property type="term" value="C:nucleolus"/>
    <property type="evidence" value="ECO:0007669"/>
    <property type="project" value="TreeGrafter"/>
</dbReference>
<name>A0A8H7ZW06_9FUNG</name>
<evidence type="ECO:0000256" key="7">
    <source>
        <dbReference type="SAM" id="MobiDB-lite"/>
    </source>
</evidence>
<dbReference type="GO" id="GO:0010605">
    <property type="term" value="P:negative regulation of macromolecule metabolic process"/>
    <property type="evidence" value="ECO:0007669"/>
    <property type="project" value="UniProtKB-ARBA"/>
</dbReference>
<dbReference type="Gene3D" id="3.30.460.10">
    <property type="entry name" value="Beta Polymerase, domain 2"/>
    <property type="match status" value="1"/>
</dbReference>
<dbReference type="EC" id="2.7.7.19" evidence="3"/>
<dbReference type="GO" id="GO:0043634">
    <property type="term" value="P:polyadenylation-dependent ncRNA catabolic process"/>
    <property type="evidence" value="ECO:0007669"/>
    <property type="project" value="TreeGrafter"/>
</dbReference>
<sequence length="298" mass="33516">MDACAADFIAFEPESADDEDDPGRDVERSGRRGTPEKERAPWRRREEDGGEEGRKGGNSGSRTRRPRKRRHSEVDTSTDEDELRERAGARAERRKKKSGSAPWFSGKDYPLAPHLALNREIHEFLRYISPTPVEHKMRAFVVARISRAIKRIYPDAFVSVFGSYNTKLYLPTSDLDIVVLTPLPGSVQIALKKTGQLLERAGVATNVSIVAHAKVPIIKFHEKITKFRVDVSFNSDGGINGAKIVKDFMDKYPAARPLILIVKHQLMQKQMNEVYTGGLSSYSIMCMVVSFLQVRDSV</sequence>
<evidence type="ECO:0000313" key="9">
    <source>
        <dbReference type="EMBL" id="KAG5460023.1"/>
    </source>
</evidence>
<dbReference type="FunFam" id="3.30.460.10:FF:000006">
    <property type="entry name" value="non-canonical poly(A) RNA polymerase PAPD5"/>
    <property type="match status" value="1"/>
</dbReference>
<dbReference type="GO" id="GO:0046872">
    <property type="term" value="F:metal ion binding"/>
    <property type="evidence" value="ECO:0007669"/>
    <property type="project" value="UniProtKB-KW"/>
</dbReference>
<proteinExistence type="inferred from homology"/>
<reference evidence="9 10" key="1">
    <citation type="journal article" name="Sci. Rep.">
        <title>Genome-scale phylogenetic analyses confirm Olpidium as the closest living zoosporic fungus to the non-flagellated, terrestrial fungi.</title>
        <authorList>
            <person name="Chang Y."/>
            <person name="Rochon D."/>
            <person name="Sekimoto S."/>
            <person name="Wang Y."/>
            <person name="Chovatia M."/>
            <person name="Sandor L."/>
            <person name="Salamov A."/>
            <person name="Grigoriev I.V."/>
            <person name="Stajich J.E."/>
            <person name="Spatafora J.W."/>
        </authorList>
    </citation>
    <scope>NUCLEOTIDE SEQUENCE [LARGE SCALE GENOMIC DNA]</scope>
    <source>
        <strain evidence="9">S191</strain>
    </source>
</reference>
<dbReference type="Gene3D" id="1.10.1410.10">
    <property type="match status" value="1"/>
</dbReference>
<dbReference type="CDD" id="cd05402">
    <property type="entry name" value="NT_PAP_TUTase"/>
    <property type="match status" value="1"/>
</dbReference>
<keyword evidence="4" id="KW-0808">Transferase</keyword>
<dbReference type="GO" id="GO:0031123">
    <property type="term" value="P:RNA 3'-end processing"/>
    <property type="evidence" value="ECO:0007669"/>
    <property type="project" value="TreeGrafter"/>
</dbReference>
<feature type="region of interest" description="Disordered" evidence="7">
    <location>
        <begin position="1"/>
        <end position="103"/>
    </location>
</feature>
<dbReference type="GO" id="GO:0031499">
    <property type="term" value="C:TRAMP complex"/>
    <property type="evidence" value="ECO:0007669"/>
    <property type="project" value="TreeGrafter"/>
</dbReference>
<dbReference type="SUPFAM" id="SSF81301">
    <property type="entry name" value="Nucleotidyltransferase"/>
    <property type="match status" value="1"/>
</dbReference>
<dbReference type="GO" id="GO:0003729">
    <property type="term" value="F:mRNA binding"/>
    <property type="evidence" value="ECO:0007669"/>
    <property type="project" value="TreeGrafter"/>
</dbReference>
<dbReference type="AlphaFoldDB" id="A0A8H7ZW06"/>
<dbReference type="PANTHER" id="PTHR23092">
    <property type="entry name" value="POLY(A) RNA POLYMERASE"/>
    <property type="match status" value="1"/>
</dbReference>
<evidence type="ECO:0000259" key="8">
    <source>
        <dbReference type="Pfam" id="PF22600"/>
    </source>
</evidence>
<feature type="compositionally biased region" description="Basic and acidic residues" evidence="7">
    <location>
        <begin position="23"/>
        <end position="55"/>
    </location>
</feature>
<dbReference type="OrthoDB" id="273917at2759"/>
<comment type="cofactor">
    <cofactor evidence="1">
        <name>Mn(2+)</name>
        <dbReference type="ChEBI" id="CHEBI:29035"/>
    </cofactor>
</comment>
<evidence type="ECO:0000256" key="3">
    <source>
        <dbReference type="ARBA" id="ARBA00012388"/>
    </source>
</evidence>
<dbReference type="InterPro" id="IPR054708">
    <property type="entry name" value="MTPAP-like_central"/>
</dbReference>
<dbReference type="EMBL" id="JAEFCI010005904">
    <property type="protein sequence ID" value="KAG5460023.1"/>
    <property type="molecule type" value="Genomic_DNA"/>
</dbReference>